<dbReference type="PROSITE" id="PS00307">
    <property type="entry name" value="LECTIN_LEGUME_BETA"/>
    <property type="match status" value="1"/>
</dbReference>
<evidence type="ECO:0000313" key="3">
    <source>
        <dbReference type="Proteomes" id="UP000195442"/>
    </source>
</evidence>
<dbReference type="EMBL" id="FUKJ01000173">
    <property type="protein sequence ID" value="SJM92092.1"/>
    <property type="molecule type" value="Genomic_DNA"/>
</dbReference>
<dbReference type="RefSeq" id="WP_087146822.1">
    <property type="nucleotide sequence ID" value="NZ_FUKJ01000173.1"/>
</dbReference>
<gene>
    <name evidence="2" type="ORF">CRENPOLYSF2_2540001</name>
</gene>
<dbReference type="Proteomes" id="UP000195442">
    <property type="component" value="Unassembled WGS sequence"/>
</dbReference>
<dbReference type="InterPro" id="IPR019825">
    <property type="entry name" value="Lectin_legB_Mn/Ca_BS"/>
</dbReference>
<evidence type="ECO:0000256" key="1">
    <source>
        <dbReference type="SAM" id="SignalP"/>
    </source>
</evidence>
<dbReference type="AlphaFoldDB" id="A0A1R4H760"/>
<evidence type="ECO:0000313" key="2">
    <source>
        <dbReference type="EMBL" id="SJM92092.1"/>
    </source>
</evidence>
<sequence>MTHSKFKKLALCSLVGLFASQTYAHTGVRDTVDEGKGSYNGFTITHGCADSVEGGAYVEASPVIGQSAVFPYGDNVVWRKGAVKTVGGDGGVIAAGTTLKLGVTGYSGFGSAFAVNHEIVDALGNVHGLHWKNGAMEPKSNTVTPFKITAPLIVDNCVKSLKVRIGVINWCDMRKNAANDATGQYYLPRDAYGRLIPKIVNAEGIQQNVLGAKYYTALPGGNGDNNRADWWFGDLEGNSNLYNDADLLQQATPATPATATAPATPASPAFWTTLTINNSAADIAQCAGTPVDVTVEPIAVDFDTYLSGANTQPFTIGSSNF</sequence>
<dbReference type="OrthoDB" id="257391at2"/>
<feature type="chain" id="PRO_5012367971" evidence="1">
    <location>
        <begin position="25"/>
        <end position="321"/>
    </location>
</feature>
<organism evidence="2 3">
    <name type="scientific">Crenothrix polyspora</name>
    <dbReference type="NCBI Taxonomy" id="360316"/>
    <lineage>
        <taxon>Bacteria</taxon>
        <taxon>Pseudomonadati</taxon>
        <taxon>Pseudomonadota</taxon>
        <taxon>Gammaproteobacteria</taxon>
        <taxon>Methylococcales</taxon>
        <taxon>Crenotrichaceae</taxon>
        <taxon>Crenothrix</taxon>
    </lineage>
</organism>
<keyword evidence="3" id="KW-1185">Reference proteome</keyword>
<keyword evidence="1" id="KW-0732">Signal</keyword>
<proteinExistence type="predicted"/>
<reference evidence="3" key="1">
    <citation type="submission" date="2017-02" db="EMBL/GenBank/DDBJ databases">
        <authorList>
            <person name="Daims H."/>
        </authorList>
    </citation>
    <scope>NUCLEOTIDE SEQUENCE [LARGE SCALE GENOMIC DNA]</scope>
</reference>
<protein>
    <submittedName>
        <fullName evidence="2">Uncharacterized protein</fullName>
    </submittedName>
</protein>
<accession>A0A1R4H760</accession>
<name>A0A1R4H760_9GAMM</name>
<feature type="signal peptide" evidence="1">
    <location>
        <begin position="1"/>
        <end position="24"/>
    </location>
</feature>